<dbReference type="InterPro" id="IPR032675">
    <property type="entry name" value="LRR_dom_sf"/>
</dbReference>
<evidence type="ECO:0000313" key="4">
    <source>
        <dbReference type="Proteomes" id="UP001497522"/>
    </source>
</evidence>
<dbReference type="Gene3D" id="3.80.10.10">
    <property type="entry name" value="Ribonuclease Inhibitor"/>
    <property type="match status" value="1"/>
</dbReference>
<dbReference type="PANTHER" id="PTHR48053">
    <property type="entry name" value="LEUCINE RICH REPEAT FAMILY PROTEIN, EXPRESSED"/>
    <property type="match status" value="1"/>
</dbReference>
<dbReference type="Proteomes" id="UP001497522">
    <property type="component" value="Chromosome 19"/>
</dbReference>
<dbReference type="InterPro" id="IPR001611">
    <property type="entry name" value="Leu-rich_rpt"/>
</dbReference>
<protein>
    <submittedName>
        <fullName evidence="3">Uncharacterized protein</fullName>
    </submittedName>
</protein>
<evidence type="ECO:0000256" key="2">
    <source>
        <dbReference type="ARBA" id="ARBA00022729"/>
    </source>
</evidence>
<reference evidence="3" key="1">
    <citation type="submission" date="2024-03" db="EMBL/GenBank/DDBJ databases">
        <authorList>
            <consortium name="ELIXIR-Norway"/>
            <consortium name="Elixir Norway"/>
        </authorList>
    </citation>
    <scope>NUCLEOTIDE SEQUENCE</scope>
</reference>
<accession>A0ABP1B4K6</accession>
<name>A0ABP1B4K6_9BRYO</name>
<proteinExistence type="predicted"/>
<evidence type="ECO:0000313" key="3">
    <source>
        <dbReference type="EMBL" id="CAK9870040.1"/>
    </source>
</evidence>
<dbReference type="InterPro" id="IPR051716">
    <property type="entry name" value="Plant_RL_S/T_kinase"/>
</dbReference>
<gene>
    <name evidence="3" type="ORF">CSSPJE1EN2_LOCUS12777</name>
</gene>
<organism evidence="3 4">
    <name type="scientific">Sphagnum jensenii</name>
    <dbReference type="NCBI Taxonomy" id="128206"/>
    <lineage>
        <taxon>Eukaryota</taxon>
        <taxon>Viridiplantae</taxon>
        <taxon>Streptophyta</taxon>
        <taxon>Embryophyta</taxon>
        <taxon>Bryophyta</taxon>
        <taxon>Sphagnophytina</taxon>
        <taxon>Sphagnopsida</taxon>
        <taxon>Sphagnales</taxon>
        <taxon>Sphagnaceae</taxon>
        <taxon>Sphagnum</taxon>
    </lineage>
</organism>
<dbReference type="SUPFAM" id="SSF52058">
    <property type="entry name" value="L domain-like"/>
    <property type="match status" value="1"/>
</dbReference>
<comment type="subcellular location">
    <subcellularLocation>
        <location evidence="1">Membrane</location>
        <topology evidence="1">Single-pass membrane protein</topology>
    </subcellularLocation>
</comment>
<keyword evidence="2" id="KW-0732">Signal</keyword>
<dbReference type="EMBL" id="OZ023720">
    <property type="protein sequence ID" value="CAK9870040.1"/>
    <property type="molecule type" value="Genomic_DNA"/>
</dbReference>
<dbReference type="PANTHER" id="PTHR48053:SF32">
    <property type="entry name" value="LEUCINE RICH REPEAT FAMILY PROTEIN, EXPRESSED"/>
    <property type="match status" value="1"/>
</dbReference>
<evidence type="ECO:0000256" key="1">
    <source>
        <dbReference type="ARBA" id="ARBA00004167"/>
    </source>
</evidence>
<dbReference type="Pfam" id="PF00560">
    <property type="entry name" value="LRR_1"/>
    <property type="match status" value="2"/>
</dbReference>
<keyword evidence="4" id="KW-1185">Reference proteome</keyword>
<sequence length="198" mass="22019">MKLTRPVAIICSIGNVELEIRQCLLGIFSNVEVGDVNLATSKVELATWQSVRVPISESSSRMGLHFNQFTGSIPWEQLCNIMPLLSFLLLNSNKFNRPILTPISNCTQLQTLFLADNKLSCPLPHQLGKLKKFQNLFAGNKQLTDPLPKELDNLPISNQMDISHNNITGLIPSNYGRNVDPDLDISIVDFSNNMLTGI</sequence>